<dbReference type="Gene3D" id="1.10.10.60">
    <property type="entry name" value="Homeodomain-like"/>
    <property type="match status" value="1"/>
</dbReference>
<feature type="DNA-binding region" description="H-T-H motif" evidence="4">
    <location>
        <begin position="1"/>
        <end position="20"/>
    </location>
</feature>
<evidence type="ECO:0000256" key="4">
    <source>
        <dbReference type="PROSITE-ProRule" id="PRU00335"/>
    </source>
</evidence>
<evidence type="ECO:0000256" key="3">
    <source>
        <dbReference type="ARBA" id="ARBA00023163"/>
    </source>
</evidence>
<dbReference type="Gene3D" id="1.10.357.10">
    <property type="entry name" value="Tetracycline Repressor, domain 2"/>
    <property type="match status" value="1"/>
</dbReference>
<dbReference type="GO" id="GO:0045892">
    <property type="term" value="P:negative regulation of DNA-templated transcription"/>
    <property type="evidence" value="ECO:0007669"/>
    <property type="project" value="InterPro"/>
</dbReference>
<gene>
    <name evidence="6" type="ORF">IAA98_04235</name>
</gene>
<accession>A0A9D1GWV6</accession>
<name>A0A9D1GWV6_9ACTN</name>
<comment type="caution">
    <text evidence="6">The sequence shown here is derived from an EMBL/GenBank/DDBJ whole genome shotgun (WGS) entry which is preliminary data.</text>
</comment>
<dbReference type="PROSITE" id="PS50977">
    <property type="entry name" value="HTH_TETR_2"/>
    <property type="match status" value="1"/>
</dbReference>
<dbReference type="AlphaFoldDB" id="A0A9D1GWV6"/>
<keyword evidence="1" id="KW-0805">Transcription regulation</keyword>
<evidence type="ECO:0000313" key="6">
    <source>
        <dbReference type="EMBL" id="HIT74772.1"/>
    </source>
</evidence>
<feature type="domain" description="HTH tetR-type" evidence="5">
    <location>
        <begin position="1"/>
        <end position="38"/>
    </location>
</feature>
<keyword evidence="3" id="KW-0804">Transcription</keyword>
<proteinExistence type="predicted"/>
<reference evidence="6" key="2">
    <citation type="journal article" date="2021" name="PeerJ">
        <title>Extensive microbial diversity within the chicken gut microbiome revealed by metagenomics and culture.</title>
        <authorList>
            <person name="Gilroy R."/>
            <person name="Ravi A."/>
            <person name="Getino M."/>
            <person name="Pursley I."/>
            <person name="Horton D.L."/>
            <person name="Alikhan N.F."/>
            <person name="Baker D."/>
            <person name="Gharbi K."/>
            <person name="Hall N."/>
            <person name="Watson M."/>
            <person name="Adriaenssens E.M."/>
            <person name="Foster-Nyarko E."/>
            <person name="Jarju S."/>
            <person name="Secka A."/>
            <person name="Antonio M."/>
            <person name="Oren A."/>
            <person name="Chaudhuri R.R."/>
            <person name="La Ragione R."/>
            <person name="Hildebrand F."/>
            <person name="Pallen M.J."/>
        </authorList>
    </citation>
    <scope>NUCLEOTIDE SEQUENCE</scope>
    <source>
        <strain evidence="6">ChiGjej1B1-24693</strain>
    </source>
</reference>
<dbReference type="Proteomes" id="UP000886842">
    <property type="component" value="Unassembled WGS sequence"/>
</dbReference>
<dbReference type="EMBL" id="DVLP01000124">
    <property type="protein sequence ID" value="HIT74772.1"/>
    <property type="molecule type" value="Genomic_DNA"/>
</dbReference>
<feature type="non-terminal residue" evidence="6">
    <location>
        <position position="1"/>
    </location>
</feature>
<dbReference type="InterPro" id="IPR009057">
    <property type="entry name" value="Homeodomain-like_sf"/>
</dbReference>
<evidence type="ECO:0000256" key="1">
    <source>
        <dbReference type="ARBA" id="ARBA00023015"/>
    </source>
</evidence>
<keyword evidence="2 4" id="KW-0238">DNA-binding</keyword>
<dbReference type="Pfam" id="PF00440">
    <property type="entry name" value="TetR_N"/>
    <property type="match status" value="1"/>
</dbReference>
<sequence length="174" mass="18300">TMRRVATELDVQPSALYHHFPGKQALLAAVADHILGRTPLVDEPGAADDDPSDWPVRLRLAAGRLRDSLLACRDGAELVATVQAYGLGTVRPDEVMTRILTQAGIPDDLAHASARTMLFFVLGHVTDEQVNLQAGSAGAIDSDPHQGLAGRGSDFSTGVDLVIAGIQAHLPAAP</sequence>
<evidence type="ECO:0000313" key="7">
    <source>
        <dbReference type="Proteomes" id="UP000886842"/>
    </source>
</evidence>
<dbReference type="GO" id="GO:0003677">
    <property type="term" value="F:DNA binding"/>
    <property type="evidence" value="ECO:0007669"/>
    <property type="project" value="UniProtKB-UniRule"/>
</dbReference>
<dbReference type="SUPFAM" id="SSF48498">
    <property type="entry name" value="Tetracyclin repressor-like, C-terminal domain"/>
    <property type="match status" value="1"/>
</dbReference>
<evidence type="ECO:0000256" key="2">
    <source>
        <dbReference type="ARBA" id="ARBA00023125"/>
    </source>
</evidence>
<dbReference type="InterPro" id="IPR004111">
    <property type="entry name" value="Repressor_TetR_C"/>
</dbReference>
<dbReference type="SUPFAM" id="SSF46689">
    <property type="entry name" value="Homeodomain-like"/>
    <property type="match status" value="1"/>
</dbReference>
<dbReference type="Pfam" id="PF02909">
    <property type="entry name" value="TetR_C_1"/>
    <property type="match status" value="1"/>
</dbReference>
<dbReference type="InterPro" id="IPR036271">
    <property type="entry name" value="Tet_transcr_reg_TetR-rel_C_sf"/>
</dbReference>
<protein>
    <submittedName>
        <fullName evidence="6">TetR/AcrR family transcriptional regulator C-terminal domain-containing protein</fullName>
    </submittedName>
</protein>
<reference evidence="6" key="1">
    <citation type="submission" date="2020-10" db="EMBL/GenBank/DDBJ databases">
        <authorList>
            <person name="Gilroy R."/>
        </authorList>
    </citation>
    <scope>NUCLEOTIDE SEQUENCE</scope>
    <source>
        <strain evidence="6">ChiGjej1B1-24693</strain>
    </source>
</reference>
<evidence type="ECO:0000259" key="5">
    <source>
        <dbReference type="PROSITE" id="PS50977"/>
    </source>
</evidence>
<organism evidence="6 7">
    <name type="scientific">Candidatus Avipropionibacterium avicola</name>
    <dbReference type="NCBI Taxonomy" id="2840701"/>
    <lineage>
        <taxon>Bacteria</taxon>
        <taxon>Bacillati</taxon>
        <taxon>Actinomycetota</taxon>
        <taxon>Actinomycetes</taxon>
        <taxon>Propionibacteriales</taxon>
        <taxon>Propionibacteriaceae</taxon>
        <taxon>Propionibacteriaceae incertae sedis</taxon>
        <taxon>Candidatus Avipropionibacterium</taxon>
    </lineage>
</organism>
<dbReference type="InterPro" id="IPR001647">
    <property type="entry name" value="HTH_TetR"/>
</dbReference>